<sequence length="502" mass="54013">MVTDLPNTYITIAMASSSAADGREPSDHSNIPLPDQLSLASPSPSAPRQIPQRSPSNSNVHLSGHRQSFAENMRHMPSSPRHRPPSLTHAAVQELMNNPPTKKHSNPKFAGRDWRDITVGELVSPEDVCWVELDDSVEEATKILLKSSTNVVLVRDSKTSNSVTSTFDYRDLNTYLLIVVGLTKPEGHQVALFHEIIAKAQQGQSIPLRTVQPMFGREATVQLDASSNLAQAIEILGSGIHRIVISDLSSHVVGVMSQLRVADFFWNEGVNFPTIERLYPALLRDLGIGSHKTISVNSDSPLSEALTTMNEEGLTSVAVVDNGHNVVGNISTKDVRHLTSTSSAPLLSLSCMHFISVILNERGVEKGQDTFPVFYVNPYSSLAHTVAKLVATRSHRMWIVESASPSPSTPATPLLAAHSSSTGAPPSPGPAAAVPASALAGSRLSGKLTGVISLTDVLNIFAKTTGLNPGDPNEQRARRRRSSSSSIRPSLDLTRASTDARR</sequence>
<name>A0ACC1R631_9HYPO</name>
<organism evidence="1 2">
    <name type="scientific">Lecanicillium saksenae</name>
    <dbReference type="NCBI Taxonomy" id="468837"/>
    <lineage>
        <taxon>Eukaryota</taxon>
        <taxon>Fungi</taxon>
        <taxon>Dikarya</taxon>
        <taxon>Ascomycota</taxon>
        <taxon>Pezizomycotina</taxon>
        <taxon>Sordariomycetes</taxon>
        <taxon>Hypocreomycetidae</taxon>
        <taxon>Hypocreales</taxon>
        <taxon>Cordycipitaceae</taxon>
        <taxon>Lecanicillium</taxon>
    </lineage>
</organism>
<gene>
    <name evidence="1" type="ORF">NLG97_g2048</name>
</gene>
<evidence type="ECO:0000313" key="2">
    <source>
        <dbReference type="Proteomes" id="UP001148737"/>
    </source>
</evidence>
<reference evidence="1" key="1">
    <citation type="submission" date="2022-07" db="EMBL/GenBank/DDBJ databases">
        <title>Genome Sequence of Lecanicillium saksenae.</title>
        <authorList>
            <person name="Buettner E."/>
        </authorList>
    </citation>
    <scope>NUCLEOTIDE SEQUENCE</scope>
    <source>
        <strain evidence="1">VT-O1</strain>
    </source>
</reference>
<keyword evidence="2" id="KW-1185">Reference proteome</keyword>
<protein>
    <submittedName>
        <fullName evidence="1">Uncharacterized protein</fullName>
    </submittedName>
</protein>
<comment type="caution">
    <text evidence="1">The sequence shown here is derived from an EMBL/GenBank/DDBJ whole genome shotgun (WGS) entry which is preliminary data.</text>
</comment>
<evidence type="ECO:0000313" key="1">
    <source>
        <dbReference type="EMBL" id="KAJ3497250.1"/>
    </source>
</evidence>
<dbReference type="EMBL" id="JANAKD010000125">
    <property type="protein sequence ID" value="KAJ3497250.1"/>
    <property type="molecule type" value="Genomic_DNA"/>
</dbReference>
<accession>A0ACC1R631</accession>
<dbReference type="Proteomes" id="UP001148737">
    <property type="component" value="Unassembled WGS sequence"/>
</dbReference>
<proteinExistence type="predicted"/>